<dbReference type="RefSeq" id="WP_074948282.1">
    <property type="nucleotide sequence ID" value="NZ_BJXR01000026.1"/>
</dbReference>
<dbReference type="SMART" id="SM00327">
    <property type="entry name" value="VWA"/>
    <property type="match status" value="1"/>
</dbReference>
<dbReference type="PROSITE" id="PS50234">
    <property type="entry name" value="VWFA"/>
    <property type="match status" value="1"/>
</dbReference>
<feature type="region of interest" description="Disordered" evidence="1">
    <location>
        <begin position="24"/>
        <end position="52"/>
    </location>
</feature>
<dbReference type="Pfam" id="PF00092">
    <property type="entry name" value="VWA"/>
    <property type="match status" value="1"/>
</dbReference>
<dbReference type="SUPFAM" id="SSF53300">
    <property type="entry name" value="vWA-like"/>
    <property type="match status" value="1"/>
</dbReference>
<name>A0A511T226_MYXFU</name>
<evidence type="ECO:0000313" key="7">
    <source>
        <dbReference type="Proteomes" id="UP000321514"/>
    </source>
</evidence>
<feature type="signal peptide" evidence="2">
    <location>
        <begin position="1"/>
        <end position="20"/>
    </location>
</feature>
<evidence type="ECO:0000256" key="2">
    <source>
        <dbReference type="SAM" id="SignalP"/>
    </source>
</evidence>
<keyword evidence="2" id="KW-0732">Signal</keyword>
<reference evidence="5 6" key="1">
    <citation type="submission" date="2016-10" db="EMBL/GenBank/DDBJ databases">
        <authorList>
            <person name="Varghese N."/>
            <person name="Submissions S."/>
        </authorList>
    </citation>
    <scope>NUCLEOTIDE SEQUENCE [LARGE SCALE GENOMIC DNA]</scope>
    <source>
        <strain evidence="5 6">DSM 16525</strain>
    </source>
</reference>
<gene>
    <name evidence="4" type="ORF">MFU01_29640</name>
    <name evidence="5" type="ORF">SAMN05443572_10146</name>
</gene>
<evidence type="ECO:0000259" key="3">
    <source>
        <dbReference type="PROSITE" id="PS50234"/>
    </source>
</evidence>
<accession>A0A511T226</accession>
<dbReference type="Gene3D" id="3.40.50.410">
    <property type="entry name" value="von Willebrand factor, type A domain"/>
    <property type="match status" value="1"/>
</dbReference>
<dbReference type="PANTHER" id="PTHR10579">
    <property type="entry name" value="CALCIUM-ACTIVATED CHLORIDE CHANNEL REGULATOR"/>
    <property type="match status" value="1"/>
</dbReference>
<evidence type="ECO:0000256" key="1">
    <source>
        <dbReference type="SAM" id="MobiDB-lite"/>
    </source>
</evidence>
<dbReference type="PANTHER" id="PTHR10579:SF43">
    <property type="entry name" value="ZINC FINGER (C3HC4-TYPE RING FINGER) FAMILY PROTEIN"/>
    <property type="match status" value="1"/>
</dbReference>
<dbReference type="InterPro" id="IPR036465">
    <property type="entry name" value="vWFA_dom_sf"/>
</dbReference>
<dbReference type="InterPro" id="IPR051266">
    <property type="entry name" value="CLCR"/>
</dbReference>
<dbReference type="OrthoDB" id="9781333at2"/>
<dbReference type="EMBL" id="FOIB01000001">
    <property type="protein sequence ID" value="SES74909.1"/>
    <property type="molecule type" value="Genomic_DNA"/>
</dbReference>
<dbReference type="EMBL" id="BJXR01000026">
    <property type="protein sequence ID" value="GEN07927.1"/>
    <property type="molecule type" value="Genomic_DNA"/>
</dbReference>
<dbReference type="Proteomes" id="UP000183760">
    <property type="component" value="Unassembled WGS sequence"/>
</dbReference>
<reference evidence="4 7" key="2">
    <citation type="submission" date="2019-07" db="EMBL/GenBank/DDBJ databases">
        <title>Whole genome shotgun sequence of Myxococcus fulvus NBRC 100333.</title>
        <authorList>
            <person name="Hosoyama A."/>
            <person name="Uohara A."/>
            <person name="Ohji S."/>
            <person name="Ichikawa N."/>
        </authorList>
    </citation>
    <scope>NUCLEOTIDE SEQUENCE [LARGE SCALE GENOMIC DNA]</scope>
    <source>
        <strain evidence="4 7">NBRC 100333</strain>
    </source>
</reference>
<feature type="domain" description="VWFA" evidence="3">
    <location>
        <begin position="105"/>
        <end position="278"/>
    </location>
</feature>
<sequence length="479" mass="51096">MNRTLLLLSAAGLLALGALSLGKPPPPPVPPAPPVTDTSHTVAQPDEPPATTLLPHVMSPPDDGALTLSGKLSGSYIQTGPSEAFAWLEIKARPTPTAARRVPVNLALVVDRSGSMSGQKLADARSAAVELVRRLTAEDRLALIHYGTDVKVLPSRPVTEAVRQELLSAIANIRDDGSTNISGGLTEAAVALRPHLREYRVSRAILLSDGQPTTGIVTEPELLHLTRQLRDEGITVSALGVGEDYQASLMRGMAEQGGGFSGFIEDSARLAEVFSRELDQATSTVARQVELRLELPPVARDAQVLGLPSTREGTTLKVPLYDLAGEQSIRVVVKLTLNTQATSDALTLLQASVGYMDVPRDTRAETKLALSAVVTQDASLVRANLDREVRVHAVRALGTQQMRAAAEEMKRGNRGAAMGLLGNARRLFGSSADALSGELAELDQTQAAYEGASSDDEVRRESLKLYKKTMKNFGENNAY</sequence>
<evidence type="ECO:0000313" key="6">
    <source>
        <dbReference type="Proteomes" id="UP000183760"/>
    </source>
</evidence>
<evidence type="ECO:0000313" key="5">
    <source>
        <dbReference type="EMBL" id="SES74909.1"/>
    </source>
</evidence>
<feature type="compositionally biased region" description="Pro residues" evidence="1">
    <location>
        <begin position="24"/>
        <end position="34"/>
    </location>
</feature>
<keyword evidence="6" id="KW-1185">Reference proteome</keyword>
<proteinExistence type="predicted"/>
<organism evidence="4 7">
    <name type="scientific">Myxococcus fulvus</name>
    <dbReference type="NCBI Taxonomy" id="33"/>
    <lineage>
        <taxon>Bacteria</taxon>
        <taxon>Pseudomonadati</taxon>
        <taxon>Myxococcota</taxon>
        <taxon>Myxococcia</taxon>
        <taxon>Myxococcales</taxon>
        <taxon>Cystobacterineae</taxon>
        <taxon>Myxococcaceae</taxon>
        <taxon>Myxococcus</taxon>
    </lineage>
</organism>
<dbReference type="InterPro" id="IPR002035">
    <property type="entry name" value="VWF_A"/>
</dbReference>
<dbReference type="AlphaFoldDB" id="A0A511T226"/>
<dbReference type="Proteomes" id="UP000321514">
    <property type="component" value="Unassembled WGS sequence"/>
</dbReference>
<feature type="chain" id="PRO_5022781614" evidence="2">
    <location>
        <begin position="21"/>
        <end position="479"/>
    </location>
</feature>
<evidence type="ECO:0000313" key="4">
    <source>
        <dbReference type="EMBL" id="GEN07927.1"/>
    </source>
</evidence>
<comment type="caution">
    <text evidence="4">The sequence shown here is derived from an EMBL/GenBank/DDBJ whole genome shotgun (WGS) entry which is preliminary data.</text>
</comment>
<protein>
    <submittedName>
        <fullName evidence="5">Ca-activated chloride channel family protein</fullName>
    </submittedName>
</protein>